<keyword evidence="1" id="KW-0732">Signal</keyword>
<evidence type="ECO:0000313" key="2">
    <source>
        <dbReference type="EMBL" id="OGL81197.1"/>
    </source>
</evidence>
<evidence type="ECO:0000313" key="3">
    <source>
        <dbReference type="Proteomes" id="UP000176897"/>
    </source>
</evidence>
<dbReference type="AlphaFoldDB" id="A0A1F7UU51"/>
<feature type="chain" id="PRO_5009533141" description="TNFR-Cys domain-containing protein" evidence="1">
    <location>
        <begin position="26"/>
        <end position="559"/>
    </location>
</feature>
<evidence type="ECO:0008006" key="4">
    <source>
        <dbReference type="Google" id="ProtNLM"/>
    </source>
</evidence>
<gene>
    <name evidence="2" type="ORF">A3B21_02820</name>
</gene>
<feature type="signal peptide" evidence="1">
    <location>
        <begin position="1"/>
        <end position="25"/>
    </location>
</feature>
<evidence type="ECO:0000256" key="1">
    <source>
        <dbReference type="SAM" id="SignalP"/>
    </source>
</evidence>
<dbReference type="STRING" id="1802401.A3B21_02820"/>
<comment type="caution">
    <text evidence="2">The sequence shown here is derived from an EMBL/GenBank/DDBJ whole genome shotgun (WGS) entry which is preliminary data.</text>
</comment>
<name>A0A1F7UU51_9BACT</name>
<organism evidence="2 3">
    <name type="scientific">Candidatus Uhrbacteria bacterium RIFCSPLOWO2_01_FULL_47_24</name>
    <dbReference type="NCBI Taxonomy" id="1802401"/>
    <lineage>
        <taxon>Bacteria</taxon>
        <taxon>Candidatus Uhriibacteriota</taxon>
    </lineage>
</organism>
<protein>
    <recommendedName>
        <fullName evidence="4">TNFR-Cys domain-containing protein</fullName>
    </recommendedName>
</protein>
<proteinExistence type="predicted"/>
<dbReference type="EMBL" id="MGEJ01000009">
    <property type="protein sequence ID" value="OGL81197.1"/>
    <property type="molecule type" value="Genomic_DNA"/>
</dbReference>
<dbReference type="Proteomes" id="UP000176897">
    <property type="component" value="Unassembled WGS sequence"/>
</dbReference>
<accession>A0A1F7UU51</accession>
<reference evidence="2 3" key="1">
    <citation type="journal article" date="2016" name="Nat. Commun.">
        <title>Thousands of microbial genomes shed light on interconnected biogeochemical processes in an aquifer system.</title>
        <authorList>
            <person name="Anantharaman K."/>
            <person name="Brown C.T."/>
            <person name="Hug L.A."/>
            <person name="Sharon I."/>
            <person name="Castelle C.J."/>
            <person name="Probst A.J."/>
            <person name="Thomas B.C."/>
            <person name="Singh A."/>
            <person name="Wilkins M.J."/>
            <person name="Karaoz U."/>
            <person name="Brodie E.L."/>
            <person name="Williams K.H."/>
            <person name="Hubbard S.S."/>
            <person name="Banfield J.F."/>
        </authorList>
    </citation>
    <scope>NUCLEOTIDE SEQUENCE [LARGE SCALE GENOMIC DNA]</scope>
</reference>
<sequence>MRKISIFVILLSGSAIFALANPANAQRNTTCATSGGGRNCTNEQPAGQTWYYCGGTCRLLPADPGAPFSLNCASCVWQCPSGTTLCGSTNTCVTNLACPSGTTFDACSNSCSTPYILRNQLTPQADTYLKITGNLESTSGDLYLANTKAIRIDATGASVLNLGNYTAAGTDFNLTLHGKLETSLTLQNVDPVYGTDKDRWRLRLDNAANDFQIMRVRWPSEVTRMEDMVAWFDYTTGGLGSSYSITTKSILPQGGGAQILLLGDIDDTIRVSNNLRVDGSAVLGAATPAATALLDLTSTTKGLLPPRMTTAQRNGVVSPAAGLTIYNTSTNELNVYKGASGWQAVGAAAAETDPIYTAWYTGGNPTLQSLSISNLTVTGTTTTPTLCLGVNCRGSWLSAGKYLTINAGTNTISAVDSAGCFGPKFTGLTTSAGVGGVVPSTGSFASGRTNGDIAFNSVQQYRAANSACAAAHPGSHLCTTAEILNSINCESSTVLNSALEESWISNGAPALPAQTNDCQGWNYGVLSASFNGVAWAFGTDGGAGWARACSEIKPLACCQ</sequence>